<keyword evidence="13" id="KW-1185">Reference proteome</keyword>
<comment type="similarity">
    <text evidence="2">Belongs to the otopetrin family.</text>
</comment>
<keyword evidence="8" id="KW-0406">Ion transport</keyword>
<evidence type="ECO:0008006" key="15">
    <source>
        <dbReference type="Google" id="ProtNLM"/>
    </source>
</evidence>
<keyword evidence="3" id="KW-0813">Transport</keyword>
<sequence length="1023" mass="115270">MQTDGSGHADVGGGGISVQIRRIFPRWFSKFIIGLYMATPSLFDKVSPMLLRSFLSGNFENVFSLIIDFFIRPSVALADYDISDRRSSAMSSLLLLFALFEGMCGFVLPICSAFRVSNGSPKRHYYEDFLIFQICLSLVALAYLQSLICYYDRKENLRRKHELMFMNQVNEARRMWSDQSLSDTENNDIDEEGGDQHHRHQQQQEQEPHHHWDMVVRKNEDKLRLVTFNDPHEIVNTESNVITAHPKSIDSSNIKNSGDQIVQEESSISSKENEDRFKSYNNMLKMNKSEQSDQKSPTLSVTFASPVINNKRNGKHTLITNSNYNEGDSEEVKKLKANSIINNNNNNNHDNETNRSPKMGQIASRAAARKMKFFGEDYNGSTTNGNTNGSSMNYNHNNENNDDSNNNNTHNNKTEDTTNSIIIEANNTILPRNDVSVSQKPSNNCTSDNDDDANNNVKQNSSHFDQINNCNYLAKRSKEQRISIPRGKMTNCCGRRPERNKKRQSFHPLAIIFGDKPSGSKRECYFSRDTEGVNLYLRLGAVGFGFGVMIFDGFKIAEPWEKTSSTGGDCHGQLWIPLHILHFIYVFWQTYFLFKHHRVVFNVQKFVLRFFLCHLAVANLCQWLKTIVDEIGSEPSHEGGGGGAGAAGGGGVSAGGEGGESNRTSHEFALPIEYFLEPQADSDTNLHEYSHGASSPSFNLTNLANMVLSDGKKTTSSVSPLHLDHGSSTMQTAGVAACGSTVKKLAPFLFPCAIEYSLIAGAIFYKMFEKVGHVRKESERLEKLRKANLKTKQFSECHRSHKGLFVGLLIFMATLVAMSLFFIFIVKNETKNTAITLYQGTELVLLSVSTITCIISLFRLRALKLSDLSEEVAFDDNLLLIGLVGMLFYDLFLLVPALEAIPNGAIAAKLYTAKSILEMIQSMLQVFFILEASRRCAGTLEHVQNKPGRTMITFLLVLNLAMWFVNTFEVKRADNHSIHINYYSSMAWRIITHIALPLIVFFRFHSTVCLSDIWANAYRFRTE</sequence>
<evidence type="ECO:0000256" key="9">
    <source>
        <dbReference type="ARBA" id="ARBA00023136"/>
    </source>
</evidence>
<evidence type="ECO:0000256" key="2">
    <source>
        <dbReference type="ARBA" id="ARBA00006513"/>
    </source>
</evidence>
<proteinExistence type="inferred from homology"/>
<dbReference type="GO" id="GO:0015252">
    <property type="term" value="F:proton channel activity"/>
    <property type="evidence" value="ECO:0007669"/>
    <property type="project" value="InterPro"/>
</dbReference>
<feature type="transmembrane region" description="Helical" evidence="12">
    <location>
        <begin position="837"/>
        <end position="858"/>
    </location>
</feature>
<evidence type="ECO:0000256" key="4">
    <source>
        <dbReference type="ARBA" id="ARBA00022475"/>
    </source>
</evidence>
<feature type="compositionally biased region" description="Polar residues" evidence="11">
    <location>
        <begin position="432"/>
        <end position="447"/>
    </location>
</feature>
<feature type="compositionally biased region" description="Polar residues" evidence="11">
    <location>
        <begin position="249"/>
        <end position="270"/>
    </location>
</feature>
<feature type="region of interest" description="Disordered" evidence="11">
    <location>
        <begin position="248"/>
        <end position="274"/>
    </location>
</feature>
<evidence type="ECO:0000313" key="13">
    <source>
        <dbReference type="Proteomes" id="UP000050795"/>
    </source>
</evidence>
<evidence type="ECO:0000256" key="11">
    <source>
        <dbReference type="SAM" id="MobiDB-lite"/>
    </source>
</evidence>
<evidence type="ECO:0000256" key="5">
    <source>
        <dbReference type="ARBA" id="ARBA00022692"/>
    </source>
</evidence>
<evidence type="ECO:0000256" key="12">
    <source>
        <dbReference type="SAM" id="Phobius"/>
    </source>
</evidence>
<dbReference type="WBParaSite" id="TREG1_134220.3">
    <property type="protein sequence ID" value="TREG1_134220.3"/>
    <property type="gene ID" value="TREG1_134220"/>
</dbReference>
<evidence type="ECO:0000256" key="8">
    <source>
        <dbReference type="ARBA" id="ARBA00023065"/>
    </source>
</evidence>
<feature type="transmembrane region" description="Helical" evidence="12">
    <location>
        <begin position="950"/>
        <end position="966"/>
    </location>
</feature>
<feature type="transmembrane region" description="Helical" evidence="12">
    <location>
        <begin position="986"/>
        <end position="1004"/>
    </location>
</feature>
<dbReference type="PANTHER" id="PTHR21522:SF32">
    <property type="entry name" value="OTOPETRIN-2"/>
    <property type="match status" value="1"/>
</dbReference>
<dbReference type="InterPro" id="IPR004878">
    <property type="entry name" value="Otopetrin"/>
</dbReference>
<feature type="transmembrane region" description="Helical" evidence="12">
    <location>
        <begin position="878"/>
        <end position="898"/>
    </location>
</feature>
<evidence type="ECO:0000256" key="3">
    <source>
        <dbReference type="ARBA" id="ARBA00022448"/>
    </source>
</evidence>
<evidence type="ECO:0000256" key="10">
    <source>
        <dbReference type="ARBA" id="ARBA00023303"/>
    </source>
</evidence>
<feature type="region of interest" description="Disordered" evidence="11">
    <location>
        <begin position="634"/>
        <end position="662"/>
    </location>
</feature>
<feature type="transmembrane region" description="Helical" evidence="12">
    <location>
        <begin position="804"/>
        <end position="825"/>
    </location>
</feature>
<feature type="transmembrane region" description="Helical" evidence="12">
    <location>
        <begin position="535"/>
        <end position="554"/>
    </location>
</feature>
<keyword evidence="9 12" id="KW-0472">Membrane</keyword>
<dbReference type="Proteomes" id="UP000050795">
    <property type="component" value="Unassembled WGS sequence"/>
</dbReference>
<keyword evidence="5 12" id="KW-0812">Transmembrane</keyword>
<accession>A0AA85J138</accession>
<keyword evidence="10" id="KW-0407">Ion channel</keyword>
<dbReference type="Pfam" id="PF03189">
    <property type="entry name" value="Otopetrin"/>
    <property type="match status" value="1"/>
</dbReference>
<feature type="compositionally biased region" description="Low complexity" evidence="11">
    <location>
        <begin position="379"/>
        <end position="411"/>
    </location>
</feature>
<dbReference type="GO" id="GO:0005886">
    <property type="term" value="C:plasma membrane"/>
    <property type="evidence" value="ECO:0007669"/>
    <property type="project" value="UniProtKB-SubCell"/>
</dbReference>
<organism evidence="13 14">
    <name type="scientific">Trichobilharzia regenti</name>
    <name type="common">Nasal bird schistosome</name>
    <dbReference type="NCBI Taxonomy" id="157069"/>
    <lineage>
        <taxon>Eukaryota</taxon>
        <taxon>Metazoa</taxon>
        <taxon>Spiralia</taxon>
        <taxon>Lophotrochozoa</taxon>
        <taxon>Platyhelminthes</taxon>
        <taxon>Trematoda</taxon>
        <taxon>Digenea</taxon>
        <taxon>Strigeidida</taxon>
        <taxon>Schistosomatoidea</taxon>
        <taxon>Schistosomatidae</taxon>
        <taxon>Trichobilharzia</taxon>
    </lineage>
</organism>
<keyword evidence="6" id="KW-0375">Hydrogen ion transport</keyword>
<dbReference type="PANTHER" id="PTHR21522">
    <property type="entry name" value="PROTON CHANNEL OTOP"/>
    <property type="match status" value="1"/>
</dbReference>
<name>A0AA85J138_TRIRE</name>
<reference evidence="14" key="2">
    <citation type="submission" date="2023-11" db="UniProtKB">
        <authorList>
            <consortium name="WormBaseParasite"/>
        </authorList>
    </citation>
    <scope>IDENTIFICATION</scope>
</reference>
<protein>
    <recommendedName>
        <fullName evidence="15">Otopetrin</fullName>
    </recommendedName>
</protein>
<feature type="region of interest" description="Disordered" evidence="11">
    <location>
        <begin position="377"/>
        <end position="417"/>
    </location>
</feature>
<evidence type="ECO:0000256" key="7">
    <source>
        <dbReference type="ARBA" id="ARBA00022989"/>
    </source>
</evidence>
<evidence type="ECO:0000313" key="14">
    <source>
        <dbReference type="WBParaSite" id="TREG1_134220.3"/>
    </source>
</evidence>
<feature type="transmembrane region" description="Helical" evidence="12">
    <location>
        <begin position="574"/>
        <end position="594"/>
    </location>
</feature>
<reference evidence="13" key="1">
    <citation type="submission" date="2022-06" db="EMBL/GenBank/DDBJ databases">
        <authorList>
            <person name="Berger JAMES D."/>
            <person name="Berger JAMES D."/>
        </authorList>
    </citation>
    <scope>NUCLEOTIDE SEQUENCE [LARGE SCALE GENOMIC DNA]</scope>
</reference>
<evidence type="ECO:0000256" key="1">
    <source>
        <dbReference type="ARBA" id="ARBA00004651"/>
    </source>
</evidence>
<comment type="subcellular location">
    <subcellularLocation>
        <location evidence="1">Cell membrane</location>
        <topology evidence="1">Multi-pass membrane protein</topology>
    </subcellularLocation>
</comment>
<feature type="transmembrane region" description="Helical" evidence="12">
    <location>
        <begin position="129"/>
        <end position="151"/>
    </location>
</feature>
<evidence type="ECO:0000256" key="6">
    <source>
        <dbReference type="ARBA" id="ARBA00022781"/>
    </source>
</evidence>
<keyword evidence="7 12" id="KW-1133">Transmembrane helix</keyword>
<feature type="region of interest" description="Disordered" evidence="11">
    <location>
        <begin position="176"/>
        <end position="211"/>
    </location>
</feature>
<dbReference type="AlphaFoldDB" id="A0AA85J138"/>
<feature type="region of interest" description="Disordered" evidence="11">
    <location>
        <begin position="432"/>
        <end position="462"/>
    </location>
</feature>
<keyword evidence="4" id="KW-1003">Cell membrane</keyword>
<feature type="compositionally biased region" description="Gly residues" evidence="11">
    <location>
        <begin position="638"/>
        <end position="659"/>
    </location>
</feature>
<feature type="transmembrane region" description="Helical" evidence="12">
    <location>
        <begin position="94"/>
        <end position="117"/>
    </location>
</feature>